<dbReference type="GO" id="GO:0005886">
    <property type="term" value="C:plasma membrane"/>
    <property type="evidence" value="ECO:0007669"/>
    <property type="project" value="UniProtKB-SubCell"/>
</dbReference>
<keyword evidence="6 7" id="KW-0472">Membrane</keyword>
<dbReference type="EMBL" id="UOGC01000084">
    <property type="protein sequence ID" value="VAX19190.1"/>
    <property type="molecule type" value="Genomic_DNA"/>
</dbReference>
<feature type="transmembrane region" description="Helical" evidence="7">
    <location>
        <begin position="99"/>
        <end position="117"/>
    </location>
</feature>
<organism evidence="11">
    <name type="scientific">hydrothermal vent metagenome</name>
    <dbReference type="NCBI Taxonomy" id="652676"/>
    <lineage>
        <taxon>unclassified sequences</taxon>
        <taxon>metagenomes</taxon>
        <taxon>ecological metagenomes</taxon>
    </lineage>
</organism>
<dbReference type="SUPFAM" id="SSF82689">
    <property type="entry name" value="Mechanosensitive channel protein MscS (YggB), C-terminal domain"/>
    <property type="match status" value="1"/>
</dbReference>
<reference evidence="11" key="1">
    <citation type="submission" date="2018-06" db="EMBL/GenBank/DDBJ databases">
        <authorList>
            <person name="Zhirakovskaya E."/>
        </authorList>
    </citation>
    <scope>NUCLEOTIDE SEQUENCE</scope>
</reference>
<dbReference type="Gene3D" id="2.30.30.60">
    <property type="match status" value="1"/>
</dbReference>
<evidence type="ECO:0000259" key="10">
    <source>
        <dbReference type="Pfam" id="PF21088"/>
    </source>
</evidence>
<dbReference type="InterPro" id="IPR006685">
    <property type="entry name" value="MscS_channel_2nd"/>
</dbReference>
<keyword evidence="3" id="KW-1003">Cell membrane</keyword>
<dbReference type="InterPro" id="IPR011066">
    <property type="entry name" value="MscS_channel_C_sf"/>
</dbReference>
<dbReference type="Pfam" id="PF21082">
    <property type="entry name" value="MS_channel_3rd"/>
    <property type="match status" value="1"/>
</dbReference>
<sequence>MEYVSEFLSIKLYGITVKQLCVSFSILLGALIIKRVVVNIVIKTLHKKAEQTKADWDDAFIKAIRPPLELAILLYGVWLAIQVFTLPKKPFNVQQFVETTGHVLILVLGMWFLLRLVDVISILLRKKAHDPEHWLDTSLAPLISTALRILVVITSSIIIAQNMGYSVSGLVASLGLGGAALALASKDTVANLFGSFMILVDKPFTIGDWIKGDGFEGVVEDIGFRSTRIRTFSKTVENIPNNLMANIKVENMDRRKDRGLNVRRIKMTIGVTYTTSADQMEKAVEAIRDILKNDIGVDPRMTTLVSFTNFGESSLDIFIYYFSNRADWIYYLGVRQRVNLKIMRKLEEMGIAVAFPSRSLYIESMPEGFGGGEANV</sequence>
<dbReference type="SUPFAM" id="SSF82861">
    <property type="entry name" value="Mechanosensitive channel protein MscS (YggB), transmembrane region"/>
    <property type="match status" value="1"/>
</dbReference>
<dbReference type="InterPro" id="IPR049278">
    <property type="entry name" value="MS_channel_C"/>
</dbReference>
<evidence type="ECO:0000256" key="3">
    <source>
        <dbReference type="ARBA" id="ARBA00022475"/>
    </source>
</evidence>
<evidence type="ECO:0000259" key="9">
    <source>
        <dbReference type="Pfam" id="PF21082"/>
    </source>
</evidence>
<dbReference type="InterPro" id="IPR045042">
    <property type="entry name" value="YnaI-like"/>
</dbReference>
<comment type="similarity">
    <text evidence="2">Belongs to the MscS (TC 1.A.23) family.</text>
</comment>
<name>A0A3B1C8H7_9ZZZZ</name>
<evidence type="ECO:0000256" key="5">
    <source>
        <dbReference type="ARBA" id="ARBA00022989"/>
    </source>
</evidence>
<evidence type="ECO:0000256" key="6">
    <source>
        <dbReference type="ARBA" id="ARBA00023136"/>
    </source>
</evidence>
<dbReference type="Gene3D" id="1.10.287.1260">
    <property type="match status" value="1"/>
</dbReference>
<feature type="transmembrane region" description="Helical" evidence="7">
    <location>
        <begin position="70"/>
        <end position="87"/>
    </location>
</feature>
<dbReference type="InterPro" id="IPR023408">
    <property type="entry name" value="MscS_beta-dom_sf"/>
</dbReference>
<feature type="transmembrane region" description="Helical" evidence="7">
    <location>
        <begin position="12"/>
        <end position="33"/>
    </location>
</feature>
<protein>
    <submittedName>
        <fullName evidence="11">Potassium efflux system KefA protein / Small-conductance mechanosensitive channel</fullName>
    </submittedName>
</protein>
<evidence type="ECO:0000256" key="7">
    <source>
        <dbReference type="SAM" id="Phobius"/>
    </source>
</evidence>
<evidence type="ECO:0000256" key="2">
    <source>
        <dbReference type="ARBA" id="ARBA00008017"/>
    </source>
</evidence>
<proteinExistence type="inferred from homology"/>
<dbReference type="Pfam" id="PF00924">
    <property type="entry name" value="MS_channel_2nd"/>
    <property type="match status" value="1"/>
</dbReference>
<evidence type="ECO:0000256" key="4">
    <source>
        <dbReference type="ARBA" id="ARBA00022692"/>
    </source>
</evidence>
<feature type="domain" description="Mechanosensitive ion channel MscS" evidence="8">
    <location>
        <begin position="187"/>
        <end position="253"/>
    </location>
</feature>
<dbReference type="Pfam" id="PF21088">
    <property type="entry name" value="MS_channel_1st"/>
    <property type="match status" value="1"/>
</dbReference>
<dbReference type="InterPro" id="IPR049142">
    <property type="entry name" value="MS_channel_1st"/>
</dbReference>
<feature type="transmembrane region" description="Helical" evidence="7">
    <location>
        <begin position="138"/>
        <end position="159"/>
    </location>
</feature>
<feature type="domain" description="Mechanosensitive ion channel transmembrane helices 2/3" evidence="10">
    <location>
        <begin position="146"/>
        <end position="186"/>
    </location>
</feature>
<comment type="subcellular location">
    <subcellularLocation>
        <location evidence="1">Cell membrane</location>
        <topology evidence="1">Multi-pass membrane protein</topology>
    </subcellularLocation>
</comment>
<accession>A0A3B1C8H7</accession>
<dbReference type="GO" id="GO:0055085">
    <property type="term" value="P:transmembrane transport"/>
    <property type="evidence" value="ECO:0007669"/>
    <property type="project" value="InterPro"/>
</dbReference>
<gene>
    <name evidence="11" type="ORF">MNBD_NITROSPINAE01-1427</name>
</gene>
<dbReference type="PANTHER" id="PTHR43634:SF2">
    <property type="entry name" value="LOW CONDUCTANCE MECHANOSENSITIVE CHANNEL YNAI"/>
    <property type="match status" value="1"/>
</dbReference>
<dbReference type="Gene3D" id="3.30.70.100">
    <property type="match status" value="1"/>
</dbReference>
<dbReference type="InterPro" id="IPR010920">
    <property type="entry name" value="LSM_dom_sf"/>
</dbReference>
<keyword evidence="5 7" id="KW-1133">Transmembrane helix</keyword>
<keyword evidence="4 7" id="KW-0812">Transmembrane</keyword>
<dbReference type="SUPFAM" id="SSF50182">
    <property type="entry name" value="Sm-like ribonucleoproteins"/>
    <property type="match status" value="1"/>
</dbReference>
<evidence type="ECO:0000256" key="1">
    <source>
        <dbReference type="ARBA" id="ARBA00004651"/>
    </source>
</evidence>
<dbReference type="InterPro" id="IPR011014">
    <property type="entry name" value="MscS_channel_TM-2"/>
</dbReference>
<feature type="domain" description="Mechanosensitive ion channel MscS C-terminal" evidence="9">
    <location>
        <begin position="265"/>
        <end position="352"/>
    </location>
</feature>
<feature type="transmembrane region" description="Helical" evidence="7">
    <location>
        <begin position="165"/>
        <end position="184"/>
    </location>
</feature>
<evidence type="ECO:0000313" key="11">
    <source>
        <dbReference type="EMBL" id="VAX19190.1"/>
    </source>
</evidence>
<dbReference type="PANTHER" id="PTHR43634">
    <property type="entry name" value="OW CONDUCTANCE MECHANOSENSITIVE CHANNEL"/>
    <property type="match status" value="1"/>
</dbReference>
<dbReference type="AlphaFoldDB" id="A0A3B1C8H7"/>
<evidence type="ECO:0000259" key="8">
    <source>
        <dbReference type="Pfam" id="PF00924"/>
    </source>
</evidence>